<dbReference type="Proteomes" id="UP000611723">
    <property type="component" value="Unassembled WGS sequence"/>
</dbReference>
<feature type="transmembrane region" description="Helical" evidence="2">
    <location>
        <begin position="157"/>
        <end position="175"/>
    </location>
</feature>
<evidence type="ECO:0000256" key="2">
    <source>
        <dbReference type="SAM" id="Phobius"/>
    </source>
</evidence>
<keyword evidence="2" id="KW-0812">Transmembrane</keyword>
<protein>
    <submittedName>
        <fullName evidence="4">GAF domain-containing protein</fullName>
    </submittedName>
</protein>
<feature type="coiled-coil region" evidence="1">
    <location>
        <begin position="365"/>
        <end position="420"/>
    </location>
</feature>
<dbReference type="EMBL" id="JAEQBW010000003">
    <property type="protein sequence ID" value="MBK6265335.1"/>
    <property type="molecule type" value="Genomic_DNA"/>
</dbReference>
<dbReference type="InterPro" id="IPR003018">
    <property type="entry name" value="GAF"/>
</dbReference>
<gene>
    <name evidence="4" type="ORF">JKA74_09810</name>
</gene>
<evidence type="ECO:0000256" key="1">
    <source>
        <dbReference type="SAM" id="Coils"/>
    </source>
</evidence>
<sequence>MDYEKLTGSYIRGKQITVLIVILVSLVGMTIDTVVYFNIYPLGQQIVQFLSIGASFLALVLIMANRKRFYHTAYLICVYGMLLAILSTSYFYEYFKLSHQIDHTNIGLRDAYFVIIYMTISGFVISKKHIVIQGILLNLMILYYTFYLKNPFFVDNLFVNLLASVGFIIVCFFLVKTIQQFTDGLNQAVIESEKRRKLNIIKTRKLENYQNALINLTKADKLYNQELEEVYVNICQIAGKCLGIERVSIWLLRENSTVLVRKTLYTHEHDENEMLLVESKDYPNYFRAMKDKLFIKANNVYTNADTKEFTDSYLEPLNICSMLDCLFRLDGEPAGIICCESQGKFINWTTEDVLFVQSLADYIAIANKNQQIKFLLEEIKQNNSNLEAQVKENITMNEELNSLNEELMSVNESLEKVVQDRTSTLQTQNEQLIEYAFINSHLLRAPIARILGLATIITSQVELDNDRQLLEALSLATQELDEIVKKISDVLYDSNYVSRADIKGMITKNMMK</sequence>
<dbReference type="Gene3D" id="3.30.450.40">
    <property type="match status" value="1"/>
</dbReference>
<dbReference type="GO" id="GO:0000155">
    <property type="term" value="F:phosphorelay sensor kinase activity"/>
    <property type="evidence" value="ECO:0007669"/>
    <property type="project" value="InterPro"/>
</dbReference>
<comment type="caution">
    <text evidence="4">The sequence shown here is derived from an EMBL/GenBank/DDBJ whole genome shotgun (WGS) entry which is preliminary data.</text>
</comment>
<organism evidence="4 5">
    <name type="scientific">Marivirga aurantiaca</name>
    <dbReference type="NCBI Taxonomy" id="2802615"/>
    <lineage>
        <taxon>Bacteria</taxon>
        <taxon>Pseudomonadati</taxon>
        <taxon>Bacteroidota</taxon>
        <taxon>Cytophagia</taxon>
        <taxon>Cytophagales</taxon>
        <taxon>Marivirgaceae</taxon>
        <taxon>Marivirga</taxon>
    </lineage>
</organism>
<dbReference type="SUPFAM" id="SSF55781">
    <property type="entry name" value="GAF domain-like"/>
    <property type="match status" value="1"/>
</dbReference>
<evidence type="ECO:0000259" key="3">
    <source>
        <dbReference type="Pfam" id="PF01590"/>
    </source>
</evidence>
<keyword evidence="2" id="KW-0472">Membrane</keyword>
<dbReference type="Pfam" id="PF01590">
    <property type="entry name" value="GAF"/>
    <property type="match status" value="1"/>
</dbReference>
<proteinExistence type="predicted"/>
<feature type="transmembrane region" description="Helical" evidence="2">
    <location>
        <begin position="112"/>
        <end position="145"/>
    </location>
</feature>
<keyword evidence="5" id="KW-1185">Reference proteome</keyword>
<dbReference type="InterPro" id="IPR029016">
    <property type="entry name" value="GAF-like_dom_sf"/>
</dbReference>
<keyword evidence="2" id="KW-1133">Transmembrane helix</keyword>
<name>A0A934WYU6_9BACT</name>
<evidence type="ECO:0000313" key="4">
    <source>
        <dbReference type="EMBL" id="MBK6265335.1"/>
    </source>
</evidence>
<feature type="transmembrane region" description="Helical" evidence="2">
    <location>
        <begin position="16"/>
        <end position="40"/>
    </location>
</feature>
<accession>A0A934WYU6</accession>
<feature type="domain" description="GAF" evidence="3">
    <location>
        <begin position="226"/>
        <end position="366"/>
    </location>
</feature>
<dbReference type="AlphaFoldDB" id="A0A934WYU6"/>
<dbReference type="SUPFAM" id="SSF47384">
    <property type="entry name" value="Homodimeric domain of signal transducing histidine kinase"/>
    <property type="match status" value="1"/>
</dbReference>
<dbReference type="InterPro" id="IPR036097">
    <property type="entry name" value="HisK_dim/P_sf"/>
</dbReference>
<reference evidence="4" key="1">
    <citation type="submission" date="2021-01" db="EMBL/GenBank/DDBJ databases">
        <title>Marivirga aurantiaca sp. nov., isolated from intertidal surface sediments.</title>
        <authorList>
            <person name="Zhang M."/>
        </authorList>
    </citation>
    <scope>NUCLEOTIDE SEQUENCE</scope>
    <source>
        <strain evidence="4">S37H4</strain>
    </source>
</reference>
<keyword evidence="1" id="KW-0175">Coiled coil</keyword>
<evidence type="ECO:0000313" key="5">
    <source>
        <dbReference type="Proteomes" id="UP000611723"/>
    </source>
</evidence>
<dbReference type="RefSeq" id="WP_201431002.1">
    <property type="nucleotide sequence ID" value="NZ_JAEQBW010000003.1"/>
</dbReference>
<feature type="transmembrane region" description="Helical" evidence="2">
    <location>
        <begin position="72"/>
        <end position="92"/>
    </location>
</feature>
<feature type="transmembrane region" description="Helical" evidence="2">
    <location>
        <begin position="46"/>
        <end position="65"/>
    </location>
</feature>